<evidence type="ECO:0000259" key="12">
    <source>
        <dbReference type="Pfam" id="PF00288"/>
    </source>
</evidence>
<feature type="domain" description="Galactokinase N-terminal" evidence="14">
    <location>
        <begin position="11"/>
        <end position="58"/>
    </location>
</feature>
<keyword evidence="2" id="KW-0963">Cytoplasm</keyword>
<dbReference type="PIRSF" id="PIRSF000530">
    <property type="entry name" value="Galactokinase"/>
    <property type="match status" value="1"/>
</dbReference>
<dbReference type="NCBIfam" id="TIGR00131">
    <property type="entry name" value="gal_kin"/>
    <property type="match status" value="1"/>
</dbReference>
<dbReference type="InterPro" id="IPR000705">
    <property type="entry name" value="Galactokinase"/>
</dbReference>
<dbReference type="InterPro" id="IPR036554">
    <property type="entry name" value="GHMP_kinase_C_sf"/>
</dbReference>
<keyword evidence="10" id="KW-0119">Carbohydrate metabolism</keyword>
<dbReference type="PANTHER" id="PTHR10457:SF7">
    <property type="entry name" value="GALACTOKINASE-RELATED"/>
    <property type="match status" value="1"/>
</dbReference>
<dbReference type="InterPro" id="IPR006206">
    <property type="entry name" value="Mevalonate/galactokinase"/>
</dbReference>
<evidence type="ECO:0000313" key="16">
    <source>
        <dbReference type="Proteomes" id="UP000245489"/>
    </source>
</evidence>
<dbReference type="EC" id="2.7.1.6" evidence="11"/>
<dbReference type="SUPFAM" id="SSF55060">
    <property type="entry name" value="GHMP Kinase, C-terminal domain"/>
    <property type="match status" value="1"/>
</dbReference>
<evidence type="ECO:0000256" key="6">
    <source>
        <dbReference type="ARBA" id="ARBA00022777"/>
    </source>
</evidence>
<dbReference type="InterPro" id="IPR019741">
    <property type="entry name" value="Galactokinase_CS"/>
</dbReference>
<dbReference type="InterPro" id="IPR020568">
    <property type="entry name" value="Ribosomal_Su5_D2-typ_SF"/>
</dbReference>
<evidence type="ECO:0000256" key="11">
    <source>
        <dbReference type="NCBIfam" id="TIGR00131"/>
    </source>
</evidence>
<reference evidence="15 16" key="1">
    <citation type="submission" date="2018-05" db="EMBL/GenBank/DDBJ databases">
        <title>Genomic Encyclopedia of Archaeal and Bacterial Type Strains, Phase II (KMG-II): from individual species to whole genera.</title>
        <authorList>
            <person name="Goeker M."/>
        </authorList>
    </citation>
    <scope>NUCLEOTIDE SEQUENCE [LARGE SCALE GENOMIC DNA]</scope>
    <source>
        <strain evidence="15 16">DSM 22214</strain>
    </source>
</reference>
<dbReference type="EMBL" id="QGGO01000001">
    <property type="protein sequence ID" value="PWK29170.1"/>
    <property type="molecule type" value="Genomic_DNA"/>
</dbReference>
<dbReference type="PRINTS" id="PR00959">
    <property type="entry name" value="MEVGALKINASE"/>
</dbReference>
<feature type="domain" description="GHMP kinase C-terminal" evidence="13">
    <location>
        <begin position="285"/>
        <end position="364"/>
    </location>
</feature>
<comment type="caution">
    <text evidence="15">The sequence shown here is derived from an EMBL/GenBank/DDBJ whole genome shotgun (WGS) entry which is preliminary data.</text>
</comment>
<evidence type="ECO:0000256" key="5">
    <source>
        <dbReference type="ARBA" id="ARBA00022741"/>
    </source>
</evidence>
<keyword evidence="8" id="KW-0460">Magnesium</keyword>
<evidence type="ECO:0000259" key="13">
    <source>
        <dbReference type="Pfam" id="PF08544"/>
    </source>
</evidence>
<keyword evidence="3" id="KW-0808">Transferase</keyword>
<evidence type="ECO:0000256" key="4">
    <source>
        <dbReference type="ARBA" id="ARBA00022723"/>
    </source>
</evidence>
<organism evidence="15 16">
    <name type="scientific">Arcicella aurantiaca</name>
    <dbReference type="NCBI Taxonomy" id="591202"/>
    <lineage>
        <taxon>Bacteria</taxon>
        <taxon>Pseudomonadati</taxon>
        <taxon>Bacteroidota</taxon>
        <taxon>Cytophagia</taxon>
        <taxon>Cytophagales</taxon>
        <taxon>Flectobacillaceae</taxon>
        <taxon>Arcicella</taxon>
    </lineage>
</organism>
<evidence type="ECO:0000256" key="3">
    <source>
        <dbReference type="ARBA" id="ARBA00022679"/>
    </source>
</evidence>
<evidence type="ECO:0000256" key="9">
    <source>
        <dbReference type="ARBA" id="ARBA00023144"/>
    </source>
</evidence>
<evidence type="ECO:0000313" key="15">
    <source>
        <dbReference type="EMBL" id="PWK29170.1"/>
    </source>
</evidence>
<evidence type="ECO:0000256" key="10">
    <source>
        <dbReference type="ARBA" id="ARBA00023277"/>
    </source>
</evidence>
<evidence type="ECO:0000256" key="7">
    <source>
        <dbReference type="ARBA" id="ARBA00022840"/>
    </source>
</evidence>
<keyword evidence="4" id="KW-0479">Metal-binding</keyword>
<dbReference type="InterPro" id="IPR019539">
    <property type="entry name" value="GalKase_N"/>
</dbReference>
<dbReference type="PROSITE" id="PS00106">
    <property type="entry name" value="GALACTOKINASE"/>
    <property type="match status" value="1"/>
</dbReference>
<dbReference type="Pfam" id="PF08544">
    <property type="entry name" value="GHMP_kinases_C"/>
    <property type="match status" value="1"/>
</dbReference>
<dbReference type="FunFam" id="3.30.70.890:FF:000001">
    <property type="entry name" value="Galactokinase"/>
    <property type="match status" value="1"/>
</dbReference>
<dbReference type="Gene3D" id="3.30.230.10">
    <property type="match status" value="1"/>
</dbReference>
<evidence type="ECO:0000256" key="2">
    <source>
        <dbReference type="ARBA" id="ARBA00022490"/>
    </source>
</evidence>
<feature type="domain" description="GHMP kinase N-terminal" evidence="12">
    <location>
        <begin position="93"/>
        <end position="180"/>
    </location>
</feature>
<dbReference type="PROSITE" id="PS00627">
    <property type="entry name" value="GHMP_KINASES_ATP"/>
    <property type="match status" value="1"/>
</dbReference>
<dbReference type="GO" id="GO:0006012">
    <property type="term" value="P:galactose metabolic process"/>
    <property type="evidence" value="ECO:0007669"/>
    <property type="project" value="UniProtKB-UniRule"/>
</dbReference>
<evidence type="ECO:0000259" key="14">
    <source>
        <dbReference type="Pfam" id="PF10509"/>
    </source>
</evidence>
<dbReference type="PANTHER" id="PTHR10457">
    <property type="entry name" value="MEVALONATE KINASE/GALACTOKINASE"/>
    <property type="match status" value="1"/>
</dbReference>
<dbReference type="OrthoDB" id="250531at2"/>
<dbReference type="Pfam" id="PF00288">
    <property type="entry name" value="GHMP_kinases_N"/>
    <property type="match status" value="1"/>
</dbReference>
<keyword evidence="16" id="KW-1185">Reference proteome</keyword>
<dbReference type="SUPFAM" id="SSF54211">
    <property type="entry name" value="Ribosomal protein S5 domain 2-like"/>
    <property type="match status" value="1"/>
</dbReference>
<gene>
    <name evidence="15" type="ORF">LV89_00007</name>
</gene>
<keyword evidence="9" id="KW-0299">Galactose metabolism</keyword>
<accession>A0A316EF07</accession>
<dbReference type="FunFam" id="3.30.230.10:FF:000017">
    <property type="entry name" value="Galactokinase"/>
    <property type="match status" value="1"/>
</dbReference>
<dbReference type="InterPro" id="IPR013750">
    <property type="entry name" value="GHMP_kinase_C_dom"/>
</dbReference>
<dbReference type="AlphaFoldDB" id="A0A316EF07"/>
<dbReference type="GO" id="GO:0005829">
    <property type="term" value="C:cytosol"/>
    <property type="evidence" value="ECO:0007669"/>
    <property type="project" value="TreeGrafter"/>
</dbReference>
<dbReference type="Pfam" id="PF10509">
    <property type="entry name" value="GalKase_gal_bdg"/>
    <property type="match status" value="1"/>
</dbReference>
<keyword evidence="5" id="KW-0547">Nucleotide-binding</keyword>
<dbReference type="Proteomes" id="UP000245489">
    <property type="component" value="Unassembled WGS sequence"/>
</dbReference>
<dbReference type="GO" id="GO:0004335">
    <property type="term" value="F:galactokinase activity"/>
    <property type="evidence" value="ECO:0007669"/>
    <property type="project" value="UniProtKB-UniRule"/>
</dbReference>
<dbReference type="PRINTS" id="PR00473">
    <property type="entry name" value="GALCTOKINASE"/>
</dbReference>
<name>A0A316EF07_9BACT</name>
<comment type="similarity">
    <text evidence="1">Belongs to the GHMP kinase family. GalK subfamily.</text>
</comment>
<dbReference type="GO" id="GO:0046872">
    <property type="term" value="F:metal ion binding"/>
    <property type="evidence" value="ECO:0007669"/>
    <property type="project" value="UniProtKB-KW"/>
</dbReference>
<keyword evidence="6 15" id="KW-0418">Kinase</keyword>
<protein>
    <recommendedName>
        <fullName evidence="11">Galactokinase</fullName>
        <ecNumber evidence="11">2.7.1.6</ecNumber>
    </recommendedName>
</protein>
<keyword evidence="7" id="KW-0067">ATP-binding</keyword>
<dbReference type="InterPro" id="IPR006203">
    <property type="entry name" value="GHMP_knse_ATP-bd_CS"/>
</dbReference>
<evidence type="ECO:0000256" key="8">
    <source>
        <dbReference type="ARBA" id="ARBA00022842"/>
    </source>
</evidence>
<dbReference type="RefSeq" id="WP_109740808.1">
    <property type="nucleotide sequence ID" value="NZ_QGGO01000001.1"/>
</dbReference>
<dbReference type="Gene3D" id="3.30.70.890">
    <property type="entry name" value="GHMP kinase, C-terminal domain"/>
    <property type="match status" value="1"/>
</dbReference>
<evidence type="ECO:0000256" key="1">
    <source>
        <dbReference type="ARBA" id="ARBA00006566"/>
    </source>
</evidence>
<proteinExistence type="inferred from homology"/>
<sequence length="386" mass="43195">MNVISEKIKQLFFDTFSTNPTIVRSSGRVNLIGEHVDYNGGFVLPAAIDKSTYLAIAPSNAETGKWISVDFEKSIDIKFGVFKPLPQHRWAEYILGVVEQFYKRGLQVIPFNCVVTGDIPIGSGLSSSAALESAVAFAINDMNGFGMSKKELTKLAQQAENEFMGVKCGIMDMFASIHGKENHVLRLDCETLDYEYFPLNLGDYKIVLFDTGVKHNLVDSEYNVRRLQCEEGLAFFRKHFDETIPNLSQVPLAWLQASRSQLNPVVYNRCQYVIEENQRMLSACEDLKVGNLRDFGIKLTATHEGLRNLYEVSCKELDFLVDAVWHESAVLGSRMMGGGFGGCTINLIKADVIDDLYARLSILYKEKTGIDLKMYSVVTANGTEIL</sequence>
<dbReference type="GO" id="GO:0005524">
    <property type="term" value="F:ATP binding"/>
    <property type="evidence" value="ECO:0007669"/>
    <property type="project" value="UniProtKB-UniRule"/>
</dbReference>
<dbReference type="InterPro" id="IPR006204">
    <property type="entry name" value="GHMP_kinase_N_dom"/>
</dbReference>
<dbReference type="InterPro" id="IPR014721">
    <property type="entry name" value="Ribsml_uS5_D2-typ_fold_subgr"/>
</dbReference>